<dbReference type="STRING" id="1434701.SAMN05443634_11433"/>
<feature type="transmembrane region" description="Helical" evidence="7">
    <location>
        <begin position="223"/>
        <end position="242"/>
    </location>
</feature>
<dbReference type="GO" id="GO:0004252">
    <property type="term" value="F:serine-type endopeptidase activity"/>
    <property type="evidence" value="ECO:0007669"/>
    <property type="project" value="InterPro"/>
</dbReference>
<dbReference type="EMBL" id="BMFL01000023">
    <property type="protein sequence ID" value="GGF09355.1"/>
    <property type="molecule type" value="Genomic_DNA"/>
</dbReference>
<evidence type="ECO:0000256" key="6">
    <source>
        <dbReference type="ARBA" id="ARBA00023136"/>
    </source>
</evidence>
<feature type="transmembrane region" description="Helical" evidence="7">
    <location>
        <begin position="91"/>
        <end position="109"/>
    </location>
</feature>
<accession>A0A1M7CL85</accession>
<dbReference type="SUPFAM" id="SSF144091">
    <property type="entry name" value="Rhomboid-like"/>
    <property type="match status" value="1"/>
</dbReference>
<dbReference type="RefSeq" id="WP_072933956.1">
    <property type="nucleotide sequence ID" value="NZ_BMFL01000023.1"/>
</dbReference>
<comment type="subcellular location">
    <subcellularLocation>
        <location evidence="1">Membrane</location>
        <topology evidence="1">Multi-pass membrane protein</topology>
    </subcellularLocation>
</comment>
<dbReference type="EMBL" id="FRBH01000014">
    <property type="protein sequence ID" value="SHL67995.1"/>
    <property type="molecule type" value="Genomic_DNA"/>
</dbReference>
<evidence type="ECO:0000313" key="9">
    <source>
        <dbReference type="EMBL" id="GGF09355.1"/>
    </source>
</evidence>
<evidence type="ECO:0000256" key="4">
    <source>
        <dbReference type="ARBA" id="ARBA00022801"/>
    </source>
</evidence>
<keyword evidence="12" id="KW-1185">Reference proteome</keyword>
<sequence length="250" mass="28660">MRQSIPPITKNLLIINGLFFLATFVFAQKGIDLSVILGTFYPESPNFKFWQILTYMFMHAGFPQITHIIFNMFALWMFGSVVEYTFGPKKFITLYFLAGVGGFLLYNLTNYFQIEQLKEVIQTQGISLADLYDYSRLNIQGQLFNAPEDFKSSKEGIQLIQDYATPMVGASGAIYGLLIAFAVLYPDEKLMLIFFPVPVKAKYFIPVMVLLEFYMGYKNVGNIAHFAHLGGGLIGFLLSRYWKKNLYRRN</sequence>
<dbReference type="Pfam" id="PF01694">
    <property type="entry name" value="Rhomboid"/>
    <property type="match status" value="2"/>
</dbReference>
<evidence type="ECO:0000313" key="12">
    <source>
        <dbReference type="Proteomes" id="UP000650994"/>
    </source>
</evidence>
<feature type="transmembrane region" description="Helical" evidence="7">
    <location>
        <begin position="197"/>
        <end position="217"/>
    </location>
</feature>
<comment type="similarity">
    <text evidence="2">Belongs to the peptidase S54 family.</text>
</comment>
<dbReference type="PANTHER" id="PTHR43731:SF14">
    <property type="entry name" value="PRESENILIN-ASSOCIATED RHOMBOID-LIKE PROTEIN, MITOCHONDRIAL"/>
    <property type="match status" value="1"/>
</dbReference>
<evidence type="ECO:0000259" key="8">
    <source>
        <dbReference type="Pfam" id="PF01694"/>
    </source>
</evidence>
<feature type="transmembrane region" description="Helical" evidence="7">
    <location>
        <begin position="12"/>
        <end position="41"/>
    </location>
</feature>
<reference evidence="9" key="1">
    <citation type="journal article" date="2014" name="Int. J. Syst. Evol. Microbiol.">
        <title>Complete genome of a new Firmicutes species belonging to the dominant human colonic microbiota ('Ruminococcus bicirculans') reveals two chromosomes and a selective capacity to utilize plant glucans.</title>
        <authorList>
            <consortium name="NISC Comparative Sequencing Program"/>
            <person name="Wegmann U."/>
            <person name="Louis P."/>
            <person name="Goesmann A."/>
            <person name="Henrissat B."/>
            <person name="Duncan S.H."/>
            <person name="Flint H.J."/>
        </authorList>
    </citation>
    <scope>NUCLEOTIDE SEQUENCE</scope>
    <source>
        <strain evidence="9">CGMCC 1.12707</strain>
    </source>
</reference>
<dbReference type="InterPro" id="IPR022764">
    <property type="entry name" value="Peptidase_S54_rhomboid_dom"/>
</dbReference>
<dbReference type="OrthoDB" id="9807874at2"/>
<feature type="domain" description="Peptidase S54 rhomboid" evidence="8">
    <location>
        <begin position="160"/>
        <end position="240"/>
    </location>
</feature>
<keyword evidence="3 7" id="KW-0812">Transmembrane</keyword>
<dbReference type="InterPro" id="IPR050925">
    <property type="entry name" value="Rhomboid_protease_S54"/>
</dbReference>
<reference evidence="12" key="4">
    <citation type="journal article" date="2019" name="Int. J. Syst. Evol. Microbiol.">
        <title>The Global Catalogue of Microorganisms (GCM) 10K type strain sequencing project: providing services to taxonomists for standard genome sequencing and annotation.</title>
        <authorList>
            <consortium name="The Broad Institute Genomics Platform"/>
            <consortium name="The Broad Institute Genome Sequencing Center for Infectious Disease"/>
            <person name="Wu L."/>
            <person name="Ma J."/>
        </authorList>
    </citation>
    <scope>NUCLEOTIDE SEQUENCE [LARGE SCALE GENOMIC DNA]</scope>
    <source>
        <strain evidence="12">CGMCC 1.12707</strain>
    </source>
</reference>
<evidence type="ECO:0000256" key="2">
    <source>
        <dbReference type="ARBA" id="ARBA00009045"/>
    </source>
</evidence>
<protein>
    <submittedName>
        <fullName evidence="10">Membrane associated serine protease, rhomboid family</fullName>
    </submittedName>
    <submittedName>
        <fullName evidence="9">Rhomboid family intramembrane serine protease</fullName>
    </submittedName>
</protein>
<keyword evidence="5 7" id="KW-1133">Transmembrane helix</keyword>
<dbReference type="PANTHER" id="PTHR43731">
    <property type="entry name" value="RHOMBOID PROTEASE"/>
    <property type="match status" value="1"/>
</dbReference>
<evidence type="ECO:0000313" key="10">
    <source>
        <dbReference type="EMBL" id="SHL67995.1"/>
    </source>
</evidence>
<keyword evidence="10" id="KW-0645">Protease</keyword>
<evidence type="ECO:0000256" key="3">
    <source>
        <dbReference type="ARBA" id="ARBA00022692"/>
    </source>
</evidence>
<evidence type="ECO:0000313" key="11">
    <source>
        <dbReference type="Proteomes" id="UP000184120"/>
    </source>
</evidence>
<dbReference type="GO" id="GO:0006508">
    <property type="term" value="P:proteolysis"/>
    <property type="evidence" value="ECO:0007669"/>
    <property type="project" value="UniProtKB-KW"/>
</dbReference>
<feature type="domain" description="Peptidase S54 rhomboid" evidence="8">
    <location>
        <begin position="48"/>
        <end position="110"/>
    </location>
</feature>
<keyword evidence="6 7" id="KW-0472">Membrane</keyword>
<dbReference type="Gene3D" id="1.20.1540.10">
    <property type="entry name" value="Rhomboid-like"/>
    <property type="match status" value="1"/>
</dbReference>
<dbReference type="AlphaFoldDB" id="A0A1M7CL85"/>
<dbReference type="Proteomes" id="UP000184120">
    <property type="component" value="Unassembled WGS sequence"/>
</dbReference>
<name>A0A1M7CL85_9FLAO</name>
<feature type="transmembrane region" description="Helical" evidence="7">
    <location>
        <begin position="163"/>
        <end position="185"/>
    </location>
</feature>
<dbReference type="InterPro" id="IPR035952">
    <property type="entry name" value="Rhomboid-like_sf"/>
</dbReference>
<gene>
    <name evidence="9" type="ORF">GCM10010984_28140</name>
    <name evidence="10" type="ORF">SAMN05443634_11433</name>
</gene>
<organism evidence="10 11">
    <name type="scientific">Chishuiella changwenlii</name>
    <dbReference type="NCBI Taxonomy" id="1434701"/>
    <lineage>
        <taxon>Bacteria</taxon>
        <taxon>Pseudomonadati</taxon>
        <taxon>Bacteroidota</taxon>
        <taxon>Flavobacteriia</taxon>
        <taxon>Flavobacteriales</taxon>
        <taxon>Weeksellaceae</taxon>
        <taxon>Chishuiella</taxon>
    </lineage>
</organism>
<keyword evidence="4" id="KW-0378">Hydrolase</keyword>
<evidence type="ECO:0000256" key="7">
    <source>
        <dbReference type="SAM" id="Phobius"/>
    </source>
</evidence>
<proteinExistence type="inferred from homology"/>
<reference evidence="9" key="5">
    <citation type="submission" date="2024-05" db="EMBL/GenBank/DDBJ databases">
        <authorList>
            <person name="Sun Q."/>
            <person name="Zhou Y."/>
        </authorList>
    </citation>
    <scope>NUCLEOTIDE SEQUENCE</scope>
    <source>
        <strain evidence="9">CGMCC 1.12707</strain>
    </source>
</reference>
<feature type="transmembrane region" description="Helical" evidence="7">
    <location>
        <begin position="61"/>
        <end position="79"/>
    </location>
</feature>
<dbReference type="Proteomes" id="UP000650994">
    <property type="component" value="Unassembled WGS sequence"/>
</dbReference>
<evidence type="ECO:0000256" key="1">
    <source>
        <dbReference type="ARBA" id="ARBA00004141"/>
    </source>
</evidence>
<evidence type="ECO:0000256" key="5">
    <source>
        <dbReference type="ARBA" id="ARBA00022989"/>
    </source>
</evidence>
<reference evidence="11" key="2">
    <citation type="submission" date="2016-11" db="EMBL/GenBank/DDBJ databases">
        <authorList>
            <person name="Varghese N."/>
            <person name="Submissions S."/>
        </authorList>
    </citation>
    <scope>NUCLEOTIDE SEQUENCE [LARGE SCALE GENOMIC DNA]</scope>
    <source>
        <strain evidence="11">DSM 27989</strain>
    </source>
</reference>
<dbReference type="GO" id="GO:0016020">
    <property type="term" value="C:membrane"/>
    <property type="evidence" value="ECO:0007669"/>
    <property type="project" value="UniProtKB-SubCell"/>
</dbReference>
<reference evidence="10" key="3">
    <citation type="submission" date="2016-11" db="EMBL/GenBank/DDBJ databases">
        <authorList>
            <person name="Jaros S."/>
            <person name="Januszkiewicz K."/>
            <person name="Wedrychowicz H."/>
        </authorList>
    </citation>
    <scope>NUCLEOTIDE SEQUENCE [LARGE SCALE GENOMIC DNA]</scope>
    <source>
        <strain evidence="10">DSM 27989</strain>
    </source>
</reference>